<dbReference type="EMBL" id="FOND01000014">
    <property type="protein sequence ID" value="SFF47274.1"/>
    <property type="molecule type" value="Genomic_DNA"/>
</dbReference>
<dbReference type="SMART" id="SM00909">
    <property type="entry name" value="Germane"/>
    <property type="match status" value="1"/>
</dbReference>
<dbReference type="InterPro" id="IPR019606">
    <property type="entry name" value="GerMN"/>
</dbReference>
<dbReference type="AlphaFoldDB" id="A0A1I2IYA9"/>
<keyword evidence="2" id="KW-0732">Signal</keyword>
<dbReference type="RefSeq" id="WP_175527322.1">
    <property type="nucleotide sequence ID" value="NZ_FOND01000014.1"/>
</dbReference>
<evidence type="ECO:0000313" key="5">
    <source>
        <dbReference type="Proteomes" id="UP000198589"/>
    </source>
</evidence>
<evidence type="ECO:0000256" key="2">
    <source>
        <dbReference type="SAM" id="SignalP"/>
    </source>
</evidence>
<dbReference type="PROSITE" id="PS51257">
    <property type="entry name" value="PROKAR_LIPOPROTEIN"/>
    <property type="match status" value="1"/>
</dbReference>
<feature type="domain" description="GerMN" evidence="3">
    <location>
        <begin position="70"/>
        <end position="160"/>
    </location>
</feature>
<feature type="chain" id="PRO_5038390093" evidence="2">
    <location>
        <begin position="18"/>
        <end position="212"/>
    </location>
</feature>
<feature type="signal peptide" evidence="2">
    <location>
        <begin position="1"/>
        <end position="17"/>
    </location>
</feature>
<feature type="compositionally biased region" description="Low complexity" evidence="1">
    <location>
        <begin position="197"/>
        <end position="212"/>
    </location>
</feature>
<dbReference type="STRING" id="1798228.SAMN05216574_114121"/>
<name>A0A1I2IYA9_9ACTN</name>
<evidence type="ECO:0000259" key="3">
    <source>
        <dbReference type="SMART" id="SM00909"/>
    </source>
</evidence>
<dbReference type="Proteomes" id="UP000198589">
    <property type="component" value="Unassembled WGS sequence"/>
</dbReference>
<organism evidence="4 5">
    <name type="scientific">Blastococcus tunisiensis</name>
    <dbReference type="NCBI Taxonomy" id="1798228"/>
    <lineage>
        <taxon>Bacteria</taxon>
        <taxon>Bacillati</taxon>
        <taxon>Actinomycetota</taxon>
        <taxon>Actinomycetes</taxon>
        <taxon>Geodermatophilales</taxon>
        <taxon>Geodermatophilaceae</taxon>
        <taxon>Blastococcus</taxon>
    </lineage>
</organism>
<reference evidence="5" key="1">
    <citation type="submission" date="2016-10" db="EMBL/GenBank/DDBJ databases">
        <authorList>
            <person name="Varghese N."/>
            <person name="Submissions S."/>
        </authorList>
    </citation>
    <scope>NUCLEOTIDE SEQUENCE [LARGE SCALE GENOMIC DNA]</scope>
    <source>
        <strain evidence="5">DSM 46838</strain>
    </source>
</reference>
<evidence type="ECO:0000256" key="1">
    <source>
        <dbReference type="SAM" id="MobiDB-lite"/>
    </source>
</evidence>
<accession>A0A1I2IYA9</accession>
<dbReference type="Pfam" id="PF10646">
    <property type="entry name" value="Germane"/>
    <property type="match status" value="1"/>
</dbReference>
<sequence length="212" mass="21842">MRVLLLLLVLLSLTACGLPRDASVHPVAVPPGSTPSARSGGSPDGGEVAVWFVRGTRLEAVPRWAPEPGPAGAVALLLAGPTRSEVVDGLRTALSPVDATVFPMVPAAGTVTISVGRDFTGIGGGNQLLAVAQVVWTATQFRAVDRVCFTVDGSPVEVPTDAGLVGRPVDRSDYRSAAPRPPRRPSAGSDWHPADRPSTIPSTTPSTGCTVR</sequence>
<evidence type="ECO:0000313" key="4">
    <source>
        <dbReference type="EMBL" id="SFF47274.1"/>
    </source>
</evidence>
<gene>
    <name evidence="4" type="ORF">SAMN05216574_114121</name>
</gene>
<protein>
    <submittedName>
        <fullName evidence="4">Sporulation and spore germination</fullName>
    </submittedName>
</protein>
<proteinExistence type="predicted"/>
<feature type="region of interest" description="Disordered" evidence="1">
    <location>
        <begin position="159"/>
        <end position="212"/>
    </location>
</feature>
<keyword evidence="5" id="KW-1185">Reference proteome</keyword>